<dbReference type="CDD" id="cd04051">
    <property type="entry name" value="C2_SRC2_like"/>
    <property type="match status" value="1"/>
</dbReference>
<dbReference type="SUPFAM" id="SSF49562">
    <property type="entry name" value="C2 domain (Calcium/lipid-binding domain, CaLB)"/>
    <property type="match status" value="1"/>
</dbReference>
<dbReference type="SMART" id="SM00239">
    <property type="entry name" value="C2"/>
    <property type="match status" value="1"/>
</dbReference>
<reference evidence="4" key="2">
    <citation type="submission" date="2025-08" db="UniProtKB">
        <authorList>
            <consortium name="RefSeq"/>
        </authorList>
    </citation>
    <scope>IDENTIFICATION</scope>
    <source>
        <tissue evidence="4">Whole plant</tissue>
    </source>
</reference>
<dbReference type="KEGG" id="adu:107491842"/>
<dbReference type="PROSITE" id="PS50004">
    <property type="entry name" value="C2"/>
    <property type="match status" value="1"/>
</dbReference>
<feature type="domain" description="C2" evidence="2">
    <location>
        <begin position="1"/>
        <end position="116"/>
    </location>
</feature>
<dbReference type="PANTHER" id="PTHR32246">
    <property type="entry name" value="INGRESSION PROTEIN FIC1"/>
    <property type="match status" value="1"/>
</dbReference>
<gene>
    <name evidence="4" type="primary">LOC107491842</name>
</gene>
<dbReference type="Gene3D" id="2.60.40.150">
    <property type="entry name" value="C2 domain"/>
    <property type="match status" value="1"/>
</dbReference>
<evidence type="ECO:0000256" key="1">
    <source>
        <dbReference type="SAM" id="MobiDB-lite"/>
    </source>
</evidence>
<reference evidence="3" key="1">
    <citation type="journal article" date="2016" name="Nat. Genet.">
        <title>The genome sequences of Arachis duranensis and Arachis ipaensis, the diploid ancestors of cultivated peanut.</title>
        <authorList>
            <person name="Bertioli D.J."/>
            <person name="Cannon S.B."/>
            <person name="Froenicke L."/>
            <person name="Huang G."/>
            <person name="Farmer A.D."/>
            <person name="Cannon E.K."/>
            <person name="Liu X."/>
            <person name="Gao D."/>
            <person name="Clevenger J."/>
            <person name="Dash S."/>
            <person name="Ren L."/>
            <person name="Moretzsohn M.C."/>
            <person name="Shirasawa K."/>
            <person name="Huang W."/>
            <person name="Vidigal B."/>
            <person name="Abernathy B."/>
            <person name="Chu Y."/>
            <person name="Niederhuth C.E."/>
            <person name="Umale P."/>
            <person name="Araujo A.C."/>
            <person name="Kozik A."/>
            <person name="Kim K.D."/>
            <person name="Burow M.D."/>
            <person name="Varshney R.K."/>
            <person name="Wang X."/>
            <person name="Zhang X."/>
            <person name="Barkley N."/>
            <person name="Guimaraes P.M."/>
            <person name="Isobe S."/>
            <person name="Guo B."/>
            <person name="Liao B."/>
            <person name="Stalker H.T."/>
            <person name="Schmitz R.J."/>
            <person name="Scheffler B.E."/>
            <person name="Leal-Bertioli S.C."/>
            <person name="Xun X."/>
            <person name="Jackson S.A."/>
            <person name="Michelmore R."/>
            <person name="Ozias-Akins P."/>
        </authorList>
    </citation>
    <scope>NUCLEOTIDE SEQUENCE [LARGE SCALE GENOMIC DNA]</scope>
    <source>
        <strain evidence="3">cv. V14167</strain>
    </source>
</reference>
<protein>
    <submittedName>
        <fullName evidence="4">Uncharacterized protein LOC107491842</fullName>
    </submittedName>
</protein>
<proteinExistence type="predicted"/>
<dbReference type="GO" id="GO:0006952">
    <property type="term" value="P:defense response"/>
    <property type="evidence" value="ECO:0007669"/>
    <property type="project" value="InterPro"/>
</dbReference>
<dbReference type="SMR" id="A0A6P4DQZ2"/>
<dbReference type="Pfam" id="PF00168">
    <property type="entry name" value="C2"/>
    <property type="match status" value="1"/>
</dbReference>
<dbReference type="AlphaFoldDB" id="A0A6P4DQZ2"/>
<evidence type="ECO:0000313" key="3">
    <source>
        <dbReference type="Proteomes" id="UP000515211"/>
    </source>
</evidence>
<dbReference type="PANTHER" id="PTHR32246:SF69">
    <property type="entry name" value="CALCIUM-DEPENDENT LIPID-BINDING (CALB DOMAIN) FAMILY PROTEIN"/>
    <property type="match status" value="1"/>
</dbReference>
<evidence type="ECO:0000313" key="4">
    <source>
        <dbReference type="RefSeq" id="XP_015968244.1"/>
    </source>
</evidence>
<dbReference type="InterPro" id="IPR000008">
    <property type="entry name" value="C2_dom"/>
</dbReference>
<dbReference type="InterPro" id="IPR035892">
    <property type="entry name" value="C2_domain_sf"/>
</dbReference>
<dbReference type="OrthoDB" id="1909968at2759"/>
<keyword evidence="3" id="KW-1185">Reference proteome</keyword>
<dbReference type="RefSeq" id="XP_015968244.1">
    <property type="nucleotide sequence ID" value="XM_016112758.3"/>
</dbReference>
<dbReference type="GeneID" id="107491842"/>
<dbReference type="InterPro" id="IPR044750">
    <property type="entry name" value="C2_SRC2/BAP"/>
</dbReference>
<sequence length="199" mass="22269">MRMVSSPGTKVLEINLISAQDLQRPKASVRRLKTYVVIWMDPSYKLRTQVDQIGGNNPTWNDRFLFRVTPEYLASVTSGFSVAIFAVGTFRDHLVGTVRILVSNILSTVEPAMKPCFSAVQVRRQSGRFQGVLNVGARVVDEFYFPAWHKVPAIGLHDLMLKVEKQRRRNKLGLSSGENSLSESSKTTSSLPSSPDDDR</sequence>
<evidence type="ECO:0000259" key="2">
    <source>
        <dbReference type="PROSITE" id="PS50004"/>
    </source>
</evidence>
<accession>A0A6P4DQZ2</accession>
<name>A0A6P4DQZ2_ARADU</name>
<dbReference type="Proteomes" id="UP000515211">
    <property type="component" value="Chromosome 6"/>
</dbReference>
<feature type="region of interest" description="Disordered" evidence="1">
    <location>
        <begin position="171"/>
        <end position="199"/>
    </location>
</feature>
<organism evidence="3 4">
    <name type="scientific">Arachis duranensis</name>
    <name type="common">Wild peanut</name>
    <dbReference type="NCBI Taxonomy" id="130453"/>
    <lineage>
        <taxon>Eukaryota</taxon>
        <taxon>Viridiplantae</taxon>
        <taxon>Streptophyta</taxon>
        <taxon>Embryophyta</taxon>
        <taxon>Tracheophyta</taxon>
        <taxon>Spermatophyta</taxon>
        <taxon>Magnoliopsida</taxon>
        <taxon>eudicotyledons</taxon>
        <taxon>Gunneridae</taxon>
        <taxon>Pentapetalae</taxon>
        <taxon>rosids</taxon>
        <taxon>fabids</taxon>
        <taxon>Fabales</taxon>
        <taxon>Fabaceae</taxon>
        <taxon>Papilionoideae</taxon>
        <taxon>50 kb inversion clade</taxon>
        <taxon>dalbergioids sensu lato</taxon>
        <taxon>Dalbergieae</taxon>
        <taxon>Pterocarpus clade</taxon>
        <taxon>Arachis</taxon>
    </lineage>
</organism>
<feature type="compositionally biased region" description="Low complexity" evidence="1">
    <location>
        <begin position="172"/>
        <end position="199"/>
    </location>
</feature>